<evidence type="ECO:0000313" key="1">
    <source>
        <dbReference type="EMBL" id="GAA0169651.1"/>
    </source>
</evidence>
<proteinExistence type="predicted"/>
<comment type="caution">
    <text evidence="1">The sequence shown here is derived from an EMBL/GenBank/DDBJ whole genome shotgun (WGS) entry which is preliminary data.</text>
</comment>
<name>A0AAV3R2W4_LITER</name>
<organism evidence="1 2">
    <name type="scientific">Lithospermum erythrorhizon</name>
    <name type="common">Purple gromwell</name>
    <name type="synonym">Lithospermum officinale var. erythrorhizon</name>
    <dbReference type="NCBI Taxonomy" id="34254"/>
    <lineage>
        <taxon>Eukaryota</taxon>
        <taxon>Viridiplantae</taxon>
        <taxon>Streptophyta</taxon>
        <taxon>Embryophyta</taxon>
        <taxon>Tracheophyta</taxon>
        <taxon>Spermatophyta</taxon>
        <taxon>Magnoliopsida</taxon>
        <taxon>eudicotyledons</taxon>
        <taxon>Gunneridae</taxon>
        <taxon>Pentapetalae</taxon>
        <taxon>asterids</taxon>
        <taxon>lamiids</taxon>
        <taxon>Boraginales</taxon>
        <taxon>Boraginaceae</taxon>
        <taxon>Boraginoideae</taxon>
        <taxon>Lithospermeae</taxon>
        <taxon>Lithospermum</taxon>
    </lineage>
</organism>
<evidence type="ECO:0000313" key="2">
    <source>
        <dbReference type="Proteomes" id="UP001454036"/>
    </source>
</evidence>
<reference evidence="1 2" key="1">
    <citation type="submission" date="2024-01" db="EMBL/GenBank/DDBJ databases">
        <title>The complete chloroplast genome sequence of Lithospermum erythrorhizon: insights into the phylogenetic relationship among Boraginaceae species and the maternal lineages of purple gromwells.</title>
        <authorList>
            <person name="Okada T."/>
            <person name="Watanabe K."/>
        </authorList>
    </citation>
    <scope>NUCLEOTIDE SEQUENCE [LARGE SCALE GENOMIC DNA]</scope>
</reference>
<protein>
    <submittedName>
        <fullName evidence="1">Uncharacterized protein</fullName>
    </submittedName>
</protein>
<keyword evidence="2" id="KW-1185">Reference proteome</keyword>
<dbReference type="AlphaFoldDB" id="A0AAV3R2W4"/>
<dbReference type="Proteomes" id="UP001454036">
    <property type="component" value="Unassembled WGS sequence"/>
</dbReference>
<dbReference type="EMBL" id="BAABME010024175">
    <property type="protein sequence ID" value="GAA0169651.1"/>
    <property type="molecule type" value="Genomic_DNA"/>
</dbReference>
<gene>
    <name evidence="1" type="ORF">LIER_40801</name>
</gene>
<sequence length="87" mass="10264">MDRKWMQADRSSEEYKNGVKEFICFATRDAHDKRKHGETRTECIVDDVKLNHGLNNTSKMDIGDEDEDIHDMFEGDLRDHPDMHENL</sequence>
<accession>A0AAV3R2W4</accession>